<organism evidence="7">
    <name type="scientific">Timema douglasi</name>
    <name type="common">Walking stick</name>
    <dbReference type="NCBI Taxonomy" id="61478"/>
    <lineage>
        <taxon>Eukaryota</taxon>
        <taxon>Metazoa</taxon>
        <taxon>Ecdysozoa</taxon>
        <taxon>Arthropoda</taxon>
        <taxon>Hexapoda</taxon>
        <taxon>Insecta</taxon>
        <taxon>Pterygota</taxon>
        <taxon>Neoptera</taxon>
        <taxon>Polyneoptera</taxon>
        <taxon>Phasmatodea</taxon>
        <taxon>Timematodea</taxon>
        <taxon>Timematoidea</taxon>
        <taxon>Timematidae</taxon>
        <taxon>Timema</taxon>
    </lineage>
</organism>
<dbReference type="PANTHER" id="PTHR28668:SF1">
    <property type="entry name" value="TRANSMEMBRANE PROTEIN 234"/>
    <property type="match status" value="1"/>
</dbReference>
<accession>A0A7R8VL43</accession>
<feature type="transmembrane region" description="Helical" evidence="5">
    <location>
        <begin position="61"/>
        <end position="82"/>
    </location>
</feature>
<name>A0A7R8VL43_TIMDO</name>
<evidence type="ECO:0000256" key="5">
    <source>
        <dbReference type="SAM" id="Phobius"/>
    </source>
</evidence>
<sequence>MGSFIVLLLVGMLWGCTNPLIKKASAGIEKVNAPNYLVPLVLNQAGSLLYFLALAKTDLSLSVPVANSLTFVFTALTGIAIGEETPNKAPFRENRSRRRQTTYAADSTIVGIADRSYSPTTSRTGLLTLSRPSDSTVPTSCTLTSLTVALVPSWKEKCFKRHSPVTKSTNPVLPPCGGIRKPSPTSDVSTSVKEMDYCNNCIATIDIQSATRKTSEITS</sequence>
<evidence type="ECO:0000256" key="3">
    <source>
        <dbReference type="ARBA" id="ARBA00022989"/>
    </source>
</evidence>
<gene>
    <name evidence="7" type="ORF">TDIB3V08_LOCUS6796</name>
</gene>
<feature type="chain" id="PRO_5031211045" description="Transmembrane protein 234" evidence="6">
    <location>
        <begin position="20"/>
        <end position="219"/>
    </location>
</feature>
<reference evidence="7" key="1">
    <citation type="submission" date="2020-11" db="EMBL/GenBank/DDBJ databases">
        <authorList>
            <person name="Tran Van P."/>
        </authorList>
    </citation>
    <scope>NUCLEOTIDE SEQUENCE</scope>
</reference>
<evidence type="ECO:0000313" key="7">
    <source>
        <dbReference type="EMBL" id="CAD7200583.1"/>
    </source>
</evidence>
<proteinExistence type="predicted"/>
<evidence type="ECO:0000256" key="6">
    <source>
        <dbReference type="SAM" id="SignalP"/>
    </source>
</evidence>
<dbReference type="Pfam" id="PF10639">
    <property type="entry name" value="TMEM234"/>
    <property type="match status" value="1"/>
</dbReference>
<dbReference type="AlphaFoldDB" id="A0A7R8VL43"/>
<evidence type="ECO:0008006" key="8">
    <source>
        <dbReference type="Google" id="ProtNLM"/>
    </source>
</evidence>
<dbReference type="GO" id="GO:0016020">
    <property type="term" value="C:membrane"/>
    <property type="evidence" value="ECO:0007669"/>
    <property type="project" value="UniProtKB-SubCell"/>
</dbReference>
<dbReference type="InterPro" id="IPR018908">
    <property type="entry name" value="TMEM234"/>
</dbReference>
<evidence type="ECO:0000256" key="1">
    <source>
        <dbReference type="ARBA" id="ARBA00004141"/>
    </source>
</evidence>
<evidence type="ECO:0000256" key="2">
    <source>
        <dbReference type="ARBA" id="ARBA00022692"/>
    </source>
</evidence>
<keyword evidence="6" id="KW-0732">Signal</keyword>
<evidence type="ECO:0000256" key="4">
    <source>
        <dbReference type="ARBA" id="ARBA00023136"/>
    </source>
</evidence>
<protein>
    <recommendedName>
        <fullName evidence="8">Transmembrane protein 234</fullName>
    </recommendedName>
</protein>
<comment type="subcellular location">
    <subcellularLocation>
        <location evidence="1">Membrane</location>
        <topology evidence="1">Multi-pass membrane protein</topology>
    </subcellularLocation>
</comment>
<feature type="transmembrane region" description="Helical" evidence="5">
    <location>
        <begin position="36"/>
        <end position="54"/>
    </location>
</feature>
<dbReference type="EMBL" id="OA567601">
    <property type="protein sequence ID" value="CAD7200583.1"/>
    <property type="molecule type" value="Genomic_DNA"/>
</dbReference>
<feature type="signal peptide" evidence="6">
    <location>
        <begin position="1"/>
        <end position="19"/>
    </location>
</feature>
<keyword evidence="2 5" id="KW-0812">Transmembrane</keyword>
<dbReference type="Gene3D" id="1.10.3730.20">
    <property type="match status" value="1"/>
</dbReference>
<keyword evidence="3 5" id="KW-1133">Transmembrane helix</keyword>
<dbReference type="PANTHER" id="PTHR28668">
    <property type="entry name" value="TRANSMEMBRANE PROTEIN 234"/>
    <property type="match status" value="1"/>
</dbReference>
<keyword evidence="4 5" id="KW-0472">Membrane</keyword>